<sequence length="171" mass="19097">MTKAITFKATQLVELHKGEAAIATALKSIHKRGQSLQRDVHIAACSILHHIEEHRDVRVVEKFIGMMVNALPESYRINAMRDWLVEFGPIAFDQNKPVFVKDKATDMAGALKTPFWHFSPEKPYQALDKVKAIDALIKKFQKDQDETGEDHSATIAALELAKAPAPAVTIQ</sequence>
<gene>
    <name evidence="1" type="ORF">EVB35_001</name>
</gene>
<dbReference type="Proteomes" id="UP000661685">
    <property type="component" value="Segment"/>
</dbReference>
<accession>A0A7S5QVQ6</accession>
<evidence type="ECO:0000313" key="2">
    <source>
        <dbReference type="Proteomes" id="UP000661685"/>
    </source>
</evidence>
<protein>
    <submittedName>
        <fullName evidence="1">Uncharacterized protein</fullName>
    </submittedName>
</protein>
<proteinExistence type="predicted"/>
<organism evidence="1 2">
    <name type="scientific">Rhizobium phage RHph_TM34</name>
    <dbReference type="NCBI Taxonomy" id="2509556"/>
    <lineage>
        <taxon>Viruses</taxon>
        <taxon>Duplodnaviria</taxon>
        <taxon>Heunggongvirae</taxon>
        <taxon>Uroviricota</taxon>
        <taxon>Caudoviricetes</taxon>
        <taxon>Autographivirales</taxon>
        <taxon>Dunnvirinae</taxon>
        <taxon>Tepoztlanvirus</taxon>
        <taxon>Tepoztlanvirus RHphTM34</taxon>
    </lineage>
</organism>
<keyword evidence="2" id="KW-1185">Reference proteome</keyword>
<name>A0A7S5QVQ6_9CAUD</name>
<dbReference type="EMBL" id="MN988466">
    <property type="protein sequence ID" value="QIG67181.1"/>
    <property type="molecule type" value="Genomic_DNA"/>
</dbReference>
<evidence type="ECO:0000313" key="1">
    <source>
        <dbReference type="EMBL" id="QIG67181.1"/>
    </source>
</evidence>
<reference evidence="1" key="1">
    <citation type="submission" date="2020-01" db="EMBL/GenBank/DDBJ databases">
        <title>Patterns of diversity and host range of bacteriophage communities associated with bean-nodulatin bacteria.</title>
        <authorList>
            <person name="Vann Cauwenberghe J."/>
            <person name="Santamaria R.I."/>
            <person name="Bustos P."/>
            <person name="Juarez S."/>
            <person name="Gonzalez V."/>
        </authorList>
    </citation>
    <scope>NUCLEOTIDE SEQUENCE</scope>
</reference>